<evidence type="ECO:0000259" key="2">
    <source>
        <dbReference type="PROSITE" id="PS50943"/>
    </source>
</evidence>
<feature type="region of interest" description="Disordered" evidence="1">
    <location>
        <begin position="76"/>
        <end position="106"/>
    </location>
</feature>
<feature type="domain" description="HTH cro/C1-type" evidence="2">
    <location>
        <begin position="19"/>
        <end position="73"/>
    </location>
</feature>
<evidence type="ECO:0000313" key="3">
    <source>
        <dbReference type="EMBL" id="NUU12728.1"/>
    </source>
</evidence>
<proteinExistence type="predicted"/>
<dbReference type="InterPro" id="IPR010982">
    <property type="entry name" value="Lambda_DNA-bd_dom_sf"/>
</dbReference>
<accession>A0ABX2M7H6</accession>
<evidence type="ECO:0000313" key="4">
    <source>
        <dbReference type="Proteomes" id="UP000573001"/>
    </source>
</evidence>
<dbReference type="CDD" id="cd00093">
    <property type="entry name" value="HTH_XRE"/>
    <property type="match status" value="1"/>
</dbReference>
<organism evidence="3 4">
    <name type="scientific">Curtobacterium pusillum</name>
    <dbReference type="NCBI Taxonomy" id="69373"/>
    <lineage>
        <taxon>Bacteria</taxon>
        <taxon>Bacillati</taxon>
        <taxon>Actinomycetota</taxon>
        <taxon>Actinomycetes</taxon>
        <taxon>Micrococcales</taxon>
        <taxon>Microbacteriaceae</taxon>
        <taxon>Curtobacterium</taxon>
    </lineage>
</organism>
<dbReference type="InterPro" id="IPR001387">
    <property type="entry name" value="Cro/C1-type_HTH"/>
</dbReference>
<dbReference type="Pfam" id="PF01381">
    <property type="entry name" value="HTH_3"/>
    <property type="match status" value="1"/>
</dbReference>
<comment type="caution">
    <text evidence="3">The sequence shown here is derived from an EMBL/GenBank/DDBJ whole genome shotgun (WGS) entry which is preliminary data.</text>
</comment>
<dbReference type="EMBL" id="JABMCE010000049">
    <property type="protein sequence ID" value="NUU12728.1"/>
    <property type="molecule type" value="Genomic_DNA"/>
</dbReference>
<sequence>MQPLGQPGMIPRWTVADRLRKAREAAGLDQQTLAALTGMSRTTISNYEAERVKPRRAGVVVWAMATGVPFAWLMTGADTQNAPGPDGGTEGDSDGVRSKGLEPPTF</sequence>
<dbReference type="SMART" id="SM00530">
    <property type="entry name" value="HTH_XRE"/>
    <property type="match status" value="1"/>
</dbReference>
<dbReference type="PROSITE" id="PS50943">
    <property type="entry name" value="HTH_CROC1"/>
    <property type="match status" value="1"/>
</dbReference>
<reference evidence="3 4" key="1">
    <citation type="submission" date="2020-05" db="EMBL/GenBank/DDBJ databases">
        <title>Genome Sequencing of Type Strains.</title>
        <authorList>
            <person name="Lemaire J.F."/>
            <person name="Inderbitzin P."/>
            <person name="Gregorio O.A."/>
            <person name="Collins S.B."/>
            <person name="Wespe N."/>
            <person name="Knight-Connoni V."/>
        </authorList>
    </citation>
    <scope>NUCLEOTIDE SEQUENCE [LARGE SCALE GENOMIC DNA]</scope>
    <source>
        <strain evidence="3 4">ATCC 19096</strain>
    </source>
</reference>
<name>A0ABX2M7H6_9MICO</name>
<evidence type="ECO:0000256" key="1">
    <source>
        <dbReference type="SAM" id="MobiDB-lite"/>
    </source>
</evidence>
<gene>
    <name evidence="3" type="ORF">HP507_02575</name>
</gene>
<dbReference type="SUPFAM" id="SSF47413">
    <property type="entry name" value="lambda repressor-like DNA-binding domains"/>
    <property type="match status" value="1"/>
</dbReference>
<dbReference type="Gene3D" id="1.10.260.40">
    <property type="entry name" value="lambda repressor-like DNA-binding domains"/>
    <property type="match status" value="1"/>
</dbReference>
<dbReference type="Proteomes" id="UP000573001">
    <property type="component" value="Unassembled WGS sequence"/>
</dbReference>
<keyword evidence="4" id="KW-1185">Reference proteome</keyword>
<protein>
    <submittedName>
        <fullName evidence="3">Helix-turn-helix transcriptional regulator</fullName>
    </submittedName>
</protein>